<evidence type="ECO:0000256" key="1">
    <source>
        <dbReference type="SAM" id="MobiDB-lite"/>
    </source>
</evidence>
<reference evidence="2" key="1">
    <citation type="journal article" date="2014" name="Int. J. Syst. Evol. Microbiol.">
        <title>Complete genome sequence of Corynebacterium casei LMG S-19264T (=DSM 44701T), isolated from a smear-ripened cheese.</title>
        <authorList>
            <consortium name="US DOE Joint Genome Institute (JGI-PGF)"/>
            <person name="Walter F."/>
            <person name="Albersmeier A."/>
            <person name="Kalinowski J."/>
            <person name="Ruckert C."/>
        </authorList>
    </citation>
    <scope>NUCLEOTIDE SEQUENCE</scope>
    <source>
        <strain evidence="2">KCTC 32337</strain>
    </source>
</reference>
<comment type="caution">
    <text evidence="2">The sequence shown here is derived from an EMBL/GenBank/DDBJ whole genome shotgun (WGS) entry which is preliminary data.</text>
</comment>
<sequence>MVKSSPSEQKNQQQQQSGQSGSNHQVLNKQTLSGDSASITFTLPKTSGWVALVVEDKNGHKAYSNPIWLKEVEQSQFKVG</sequence>
<dbReference type="EMBL" id="BMZC01000010">
    <property type="protein sequence ID" value="GGZ72306.1"/>
    <property type="molecule type" value="Genomic_DNA"/>
</dbReference>
<protein>
    <submittedName>
        <fullName evidence="2">Uncharacterized protein</fullName>
    </submittedName>
</protein>
<dbReference type="AlphaFoldDB" id="A0A8H9IBR5"/>
<name>A0A8H9IBR5_9ALTE</name>
<evidence type="ECO:0000313" key="2">
    <source>
        <dbReference type="EMBL" id="GGZ72306.1"/>
    </source>
</evidence>
<evidence type="ECO:0000313" key="3">
    <source>
        <dbReference type="Proteomes" id="UP000622604"/>
    </source>
</evidence>
<feature type="region of interest" description="Disordered" evidence="1">
    <location>
        <begin position="1"/>
        <end position="31"/>
    </location>
</feature>
<proteinExistence type="predicted"/>
<accession>A0A8H9IBR5</accession>
<gene>
    <name evidence="2" type="ORF">GCM10011274_33210</name>
</gene>
<dbReference type="Proteomes" id="UP000622604">
    <property type="component" value="Unassembled WGS sequence"/>
</dbReference>
<feature type="compositionally biased region" description="Low complexity" evidence="1">
    <location>
        <begin position="1"/>
        <end position="25"/>
    </location>
</feature>
<organism evidence="2 3">
    <name type="scientific">Paraglaciecola chathamensis</name>
    <dbReference type="NCBI Taxonomy" id="368405"/>
    <lineage>
        <taxon>Bacteria</taxon>
        <taxon>Pseudomonadati</taxon>
        <taxon>Pseudomonadota</taxon>
        <taxon>Gammaproteobacteria</taxon>
        <taxon>Alteromonadales</taxon>
        <taxon>Alteromonadaceae</taxon>
        <taxon>Paraglaciecola</taxon>
    </lineage>
</organism>
<reference evidence="2" key="2">
    <citation type="submission" date="2020-09" db="EMBL/GenBank/DDBJ databases">
        <authorList>
            <person name="Sun Q."/>
            <person name="Kim S."/>
        </authorList>
    </citation>
    <scope>NUCLEOTIDE SEQUENCE</scope>
    <source>
        <strain evidence="2">KCTC 32337</strain>
    </source>
</reference>